<dbReference type="PANTHER" id="PTHR30098:SF2">
    <property type="entry name" value="LEUCYL_PHENYLALANYL-TRNA--PROTEIN TRANSFERASE"/>
    <property type="match status" value="1"/>
</dbReference>
<dbReference type="EMBL" id="LYUD01000099">
    <property type="protein sequence ID" value="OAZ72776.1"/>
    <property type="molecule type" value="Genomic_DNA"/>
</dbReference>
<dbReference type="eggNOG" id="COG2360">
    <property type="taxonomic scope" value="Bacteria"/>
</dbReference>
<dbReference type="NCBIfam" id="TIGR00667">
    <property type="entry name" value="aat"/>
    <property type="match status" value="1"/>
</dbReference>
<keyword evidence="3 4" id="KW-0012">Acyltransferase</keyword>
<gene>
    <name evidence="4" type="primary">aat</name>
    <name evidence="5" type="ORF">SRCM100623_01319</name>
</gene>
<dbReference type="Proteomes" id="UP000093796">
    <property type="component" value="Unassembled WGS sequence"/>
</dbReference>
<accession>A0A1A0DD44</accession>
<dbReference type="EC" id="2.3.2.6" evidence="4"/>
<protein>
    <recommendedName>
        <fullName evidence="4">Leucyl/phenylalanyl-tRNA--protein transferase</fullName>
        <ecNumber evidence="4">2.3.2.6</ecNumber>
    </recommendedName>
    <alternativeName>
        <fullName evidence="4">L/F-transferase</fullName>
    </alternativeName>
    <alternativeName>
        <fullName evidence="4">Leucyltransferase</fullName>
    </alternativeName>
    <alternativeName>
        <fullName evidence="4">Phenyalanyltransferase</fullName>
    </alternativeName>
</protein>
<dbReference type="GO" id="GO:0008914">
    <property type="term" value="F:leucyl-tRNA--protein transferase activity"/>
    <property type="evidence" value="ECO:0007669"/>
    <property type="project" value="UniProtKB-UniRule"/>
</dbReference>
<organism evidence="5 6">
    <name type="scientific">Acetobacter pasteurianus</name>
    <name type="common">Acetobacter turbidans</name>
    <dbReference type="NCBI Taxonomy" id="438"/>
    <lineage>
        <taxon>Bacteria</taxon>
        <taxon>Pseudomonadati</taxon>
        <taxon>Pseudomonadota</taxon>
        <taxon>Alphaproteobacteria</taxon>
        <taxon>Acetobacterales</taxon>
        <taxon>Acetobacteraceae</taxon>
        <taxon>Acetobacter</taxon>
    </lineage>
</organism>
<comment type="catalytic activity">
    <reaction evidence="4">
        <text>L-phenylalanyl-tRNA(Phe) + an N-terminal L-alpha-aminoacyl-[protein] = an N-terminal L-phenylalanyl-L-alpha-aminoacyl-[protein] + tRNA(Phe)</text>
        <dbReference type="Rhea" id="RHEA:43632"/>
        <dbReference type="Rhea" id="RHEA-COMP:9668"/>
        <dbReference type="Rhea" id="RHEA-COMP:9699"/>
        <dbReference type="Rhea" id="RHEA-COMP:10636"/>
        <dbReference type="Rhea" id="RHEA-COMP:10637"/>
        <dbReference type="ChEBI" id="CHEBI:78442"/>
        <dbReference type="ChEBI" id="CHEBI:78531"/>
        <dbReference type="ChEBI" id="CHEBI:78597"/>
        <dbReference type="ChEBI" id="CHEBI:83561"/>
        <dbReference type="EC" id="2.3.2.6"/>
    </reaction>
</comment>
<dbReference type="Pfam" id="PF03588">
    <property type="entry name" value="Leu_Phe_trans"/>
    <property type="match status" value="1"/>
</dbReference>
<proteinExistence type="inferred from homology"/>
<comment type="similarity">
    <text evidence="4">Belongs to the L/F-transferase family.</text>
</comment>
<sequence length="226" mass="25303">MQNDELQEGNTQQMTQELTPQIMLGAYAAGLFPMASDATDTTLRWYDPDPRGILPLDGFHLPRRLRRTVLSDQFDVWVDRDFPAVMRACAAPAPGRETTWINSEIYRLFCALHDMGFSHSVECWQNGELVGGLYGVALGGAFFGESMFSRTTDASKVALVHLVARLRLCGFVVLDTQFGTEHLARFGGEEIPAAEYKAMLEKAVSMQPRWQQNIPADVLEAEIRNM</sequence>
<reference evidence="5 6" key="1">
    <citation type="submission" date="2016-05" db="EMBL/GenBank/DDBJ databases">
        <title>Genome sequencing of Acetobacter pasteurianus strain SRCM100623.</title>
        <authorList>
            <person name="Song Y.R."/>
        </authorList>
    </citation>
    <scope>NUCLEOTIDE SEQUENCE [LARGE SCALE GENOMIC DNA]</scope>
    <source>
        <strain evidence="5 6">SRCM100623</strain>
    </source>
</reference>
<evidence type="ECO:0000256" key="1">
    <source>
        <dbReference type="ARBA" id="ARBA00022490"/>
    </source>
</evidence>
<dbReference type="InterPro" id="IPR004616">
    <property type="entry name" value="Leu/Phe-tRNA_Trfase"/>
</dbReference>
<evidence type="ECO:0000313" key="5">
    <source>
        <dbReference type="EMBL" id="OAZ72776.1"/>
    </source>
</evidence>
<dbReference type="GO" id="GO:0030163">
    <property type="term" value="P:protein catabolic process"/>
    <property type="evidence" value="ECO:0007669"/>
    <property type="project" value="UniProtKB-UniRule"/>
</dbReference>
<dbReference type="SUPFAM" id="SSF55729">
    <property type="entry name" value="Acyl-CoA N-acyltransferases (Nat)"/>
    <property type="match status" value="1"/>
</dbReference>
<comment type="catalytic activity">
    <reaction evidence="4">
        <text>N-terminal L-arginyl-[protein] + L-leucyl-tRNA(Leu) = N-terminal L-leucyl-L-arginyl-[protein] + tRNA(Leu) + H(+)</text>
        <dbReference type="Rhea" id="RHEA:50416"/>
        <dbReference type="Rhea" id="RHEA-COMP:9613"/>
        <dbReference type="Rhea" id="RHEA-COMP:9622"/>
        <dbReference type="Rhea" id="RHEA-COMP:12672"/>
        <dbReference type="Rhea" id="RHEA-COMP:12673"/>
        <dbReference type="ChEBI" id="CHEBI:15378"/>
        <dbReference type="ChEBI" id="CHEBI:64719"/>
        <dbReference type="ChEBI" id="CHEBI:78442"/>
        <dbReference type="ChEBI" id="CHEBI:78494"/>
        <dbReference type="ChEBI" id="CHEBI:133044"/>
        <dbReference type="EC" id="2.3.2.6"/>
    </reaction>
</comment>
<evidence type="ECO:0000256" key="4">
    <source>
        <dbReference type="HAMAP-Rule" id="MF_00688"/>
    </source>
</evidence>
<dbReference type="PANTHER" id="PTHR30098">
    <property type="entry name" value="LEUCYL/PHENYLALANYL-TRNA--PROTEIN TRANSFERASE"/>
    <property type="match status" value="1"/>
</dbReference>
<comment type="caution">
    <text evidence="5">The sequence shown here is derived from an EMBL/GenBank/DDBJ whole genome shotgun (WGS) entry which is preliminary data.</text>
</comment>
<dbReference type="PATRIC" id="fig|438.15.peg.1498"/>
<keyword evidence="2 4" id="KW-0808">Transferase</keyword>
<evidence type="ECO:0000313" key="6">
    <source>
        <dbReference type="Proteomes" id="UP000093796"/>
    </source>
</evidence>
<name>A0A1A0DD44_ACEPA</name>
<evidence type="ECO:0000256" key="3">
    <source>
        <dbReference type="ARBA" id="ARBA00023315"/>
    </source>
</evidence>
<dbReference type="InterPro" id="IPR016181">
    <property type="entry name" value="Acyl_CoA_acyltransferase"/>
</dbReference>
<comment type="catalytic activity">
    <reaction evidence="4">
        <text>N-terminal L-lysyl-[protein] + L-leucyl-tRNA(Leu) = N-terminal L-leucyl-L-lysyl-[protein] + tRNA(Leu) + H(+)</text>
        <dbReference type="Rhea" id="RHEA:12340"/>
        <dbReference type="Rhea" id="RHEA-COMP:9613"/>
        <dbReference type="Rhea" id="RHEA-COMP:9622"/>
        <dbReference type="Rhea" id="RHEA-COMP:12670"/>
        <dbReference type="Rhea" id="RHEA-COMP:12671"/>
        <dbReference type="ChEBI" id="CHEBI:15378"/>
        <dbReference type="ChEBI" id="CHEBI:65249"/>
        <dbReference type="ChEBI" id="CHEBI:78442"/>
        <dbReference type="ChEBI" id="CHEBI:78494"/>
        <dbReference type="ChEBI" id="CHEBI:133043"/>
        <dbReference type="EC" id="2.3.2.6"/>
    </reaction>
</comment>
<dbReference type="GO" id="GO:0005737">
    <property type="term" value="C:cytoplasm"/>
    <property type="evidence" value="ECO:0007669"/>
    <property type="project" value="UniProtKB-SubCell"/>
</dbReference>
<comment type="function">
    <text evidence="4">Functions in the N-end rule pathway of protein degradation where it conjugates Leu, Phe and, less efficiently, Met from aminoacyl-tRNAs to the N-termini of proteins containing an N-terminal arginine or lysine.</text>
</comment>
<keyword evidence="1 4" id="KW-0963">Cytoplasm</keyword>
<evidence type="ECO:0000256" key="2">
    <source>
        <dbReference type="ARBA" id="ARBA00022679"/>
    </source>
</evidence>
<comment type="subcellular location">
    <subcellularLocation>
        <location evidence="4">Cytoplasm</location>
    </subcellularLocation>
</comment>
<dbReference type="InterPro" id="IPR042203">
    <property type="entry name" value="Leu/Phe-tRNA_Trfase_C"/>
</dbReference>
<dbReference type="Gene3D" id="3.40.630.70">
    <property type="entry name" value="Leucyl/phenylalanyl-tRNA-protein transferase, C-terminal domain"/>
    <property type="match status" value="1"/>
</dbReference>
<dbReference type="AlphaFoldDB" id="A0A1A0DD44"/>
<dbReference type="HAMAP" id="MF_00688">
    <property type="entry name" value="Leu_Phe_trans"/>
    <property type="match status" value="1"/>
</dbReference>